<dbReference type="Proteomes" id="UP000054632">
    <property type="component" value="Unassembled WGS sequence"/>
</dbReference>
<name>A0A0V1DTY1_TRIPS</name>
<evidence type="ECO:0000256" key="1">
    <source>
        <dbReference type="SAM" id="MobiDB-lite"/>
    </source>
</evidence>
<feature type="region of interest" description="Disordered" evidence="1">
    <location>
        <begin position="23"/>
        <end position="66"/>
    </location>
</feature>
<evidence type="ECO:0000313" key="2">
    <source>
        <dbReference type="EMBL" id="KRY65049.1"/>
    </source>
</evidence>
<accession>A0A0V1DTY1</accession>
<gene>
    <name evidence="2" type="ORF">T4A_7418</name>
</gene>
<dbReference type="AlphaFoldDB" id="A0A0V1DTY1"/>
<sequence length="66" mass="7577">MYTSVGGNGYELISHSKHIHTLDMETKKKKTETENKDEKDYAHTGHIVREPVNRQIGPTAITVRRQ</sequence>
<reference evidence="2 3" key="1">
    <citation type="submission" date="2015-01" db="EMBL/GenBank/DDBJ databases">
        <title>Evolution of Trichinella species and genotypes.</title>
        <authorList>
            <person name="Korhonen P.K."/>
            <person name="Edoardo P."/>
            <person name="Giuseppe L.R."/>
            <person name="Gasser R.B."/>
        </authorList>
    </citation>
    <scope>NUCLEOTIDE SEQUENCE [LARGE SCALE GENOMIC DNA]</scope>
    <source>
        <strain evidence="2">ISS13</strain>
    </source>
</reference>
<comment type="caution">
    <text evidence="2">The sequence shown here is derived from an EMBL/GenBank/DDBJ whole genome shotgun (WGS) entry which is preliminary data.</text>
</comment>
<proteinExistence type="predicted"/>
<evidence type="ECO:0000313" key="3">
    <source>
        <dbReference type="Proteomes" id="UP000054632"/>
    </source>
</evidence>
<protein>
    <submittedName>
        <fullName evidence="2">Uncharacterized protein</fullName>
    </submittedName>
</protein>
<dbReference type="EMBL" id="JYDR01000235">
    <property type="protein sequence ID" value="KRY65049.1"/>
    <property type="molecule type" value="Genomic_DNA"/>
</dbReference>
<feature type="compositionally biased region" description="Basic and acidic residues" evidence="1">
    <location>
        <begin position="23"/>
        <end position="52"/>
    </location>
</feature>
<organism evidence="2 3">
    <name type="scientific">Trichinella pseudospiralis</name>
    <name type="common">Parasitic roundworm</name>
    <dbReference type="NCBI Taxonomy" id="6337"/>
    <lineage>
        <taxon>Eukaryota</taxon>
        <taxon>Metazoa</taxon>
        <taxon>Ecdysozoa</taxon>
        <taxon>Nematoda</taxon>
        <taxon>Enoplea</taxon>
        <taxon>Dorylaimia</taxon>
        <taxon>Trichinellida</taxon>
        <taxon>Trichinellidae</taxon>
        <taxon>Trichinella</taxon>
    </lineage>
</organism>